<evidence type="ECO:0000313" key="2">
    <source>
        <dbReference type="EMBL" id="MFC6907230.1"/>
    </source>
</evidence>
<dbReference type="RefSeq" id="WP_340605826.1">
    <property type="nucleotide sequence ID" value="NZ_JBBMXV010000013.1"/>
</dbReference>
<evidence type="ECO:0000313" key="3">
    <source>
        <dbReference type="Proteomes" id="UP001596312"/>
    </source>
</evidence>
<name>A0ABD5VDG1_9EURY</name>
<accession>A0ABD5VDG1</accession>
<dbReference type="Proteomes" id="UP001596312">
    <property type="component" value="Unassembled WGS sequence"/>
</dbReference>
<keyword evidence="1" id="KW-0472">Membrane</keyword>
<keyword evidence="1" id="KW-0812">Transmembrane</keyword>
<keyword evidence="1" id="KW-1133">Transmembrane helix</keyword>
<dbReference type="AlphaFoldDB" id="A0ABD5VDG1"/>
<organism evidence="2 3">
    <name type="scientific">Halalkalicoccus tibetensis</name>
    <dbReference type="NCBI Taxonomy" id="175632"/>
    <lineage>
        <taxon>Archaea</taxon>
        <taxon>Methanobacteriati</taxon>
        <taxon>Methanobacteriota</taxon>
        <taxon>Stenosarchaea group</taxon>
        <taxon>Halobacteria</taxon>
        <taxon>Halobacteriales</taxon>
        <taxon>Halococcaceae</taxon>
        <taxon>Halalkalicoccus</taxon>
    </lineage>
</organism>
<gene>
    <name evidence="2" type="ORF">ACFQGH_18795</name>
</gene>
<evidence type="ECO:0008006" key="4">
    <source>
        <dbReference type="Google" id="ProtNLM"/>
    </source>
</evidence>
<protein>
    <recommendedName>
        <fullName evidence="4">DUF624 domain-containing protein</fullName>
    </recommendedName>
</protein>
<feature type="transmembrane region" description="Helical" evidence="1">
    <location>
        <begin position="108"/>
        <end position="130"/>
    </location>
</feature>
<comment type="caution">
    <text evidence="2">The sequence shown here is derived from an EMBL/GenBank/DDBJ whole genome shotgun (WGS) entry which is preliminary data.</text>
</comment>
<feature type="transmembrane region" description="Helical" evidence="1">
    <location>
        <begin position="79"/>
        <end position="102"/>
    </location>
</feature>
<feature type="transmembrane region" description="Helical" evidence="1">
    <location>
        <begin position="169"/>
        <end position="191"/>
    </location>
</feature>
<reference evidence="2 3" key="1">
    <citation type="journal article" date="2019" name="Int. J. Syst. Evol. Microbiol.">
        <title>The Global Catalogue of Microorganisms (GCM) 10K type strain sequencing project: providing services to taxonomists for standard genome sequencing and annotation.</title>
        <authorList>
            <consortium name="The Broad Institute Genomics Platform"/>
            <consortium name="The Broad Institute Genome Sequencing Center for Infectious Disease"/>
            <person name="Wu L."/>
            <person name="Ma J."/>
        </authorList>
    </citation>
    <scope>NUCLEOTIDE SEQUENCE [LARGE SCALE GENOMIC DNA]</scope>
    <source>
        <strain evidence="2 3">CGMCC 1.3240</strain>
    </source>
</reference>
<evidence type="ECO:0000256" key="1">
    <source>
        <dbReference type="SAM" id="Phobius"/>
    </source>
</evidence>
<dbReference type="EMBL" id="JBHSXQ010000013">
    <property type="protein sequence ID" value="MFC6907230.1"/>
    <property type="molecule type" value="Genomic_DNA"/>
</dbReference>
<feature type="transmembrane region" description="Helical" evidence="1">
    <location>
        <begin position="22"/>
        <end position="42"/>
    </location>
</feature>
<proteinExistence type="predicted"/>
<keyword evidence="3" id="KW-1185">Reference proteome</keyword>
<sequence>MKVTDLISRYTDENLSYVYDDLVTIITISVLFFILSIPVFTIGSSMIAAHKVINDVHDGRRISEMGRMKVMIRTFSQNLLRGLPISILLLLLFFMELMYIQITLVTGSSTFLVLSVVGLYIIILTLPALIRSSNIMSQSGSSTFIGSVLHSLLTITSDKKGYVKHVGKMSLIVAICSLIPILGVILLPGILSVMEVKSYETVVTNRDVASPKKSMTQHEI</sequence>